<dbReference type="AlphaFoldDB" id="H2AWI0"/>
<dbReference type="HOGENOM" id="CLU_002173_5_1_1"/>
<protein>
    <recommendedName>
        <fullName evidence="2">HECT-type E3 ubiquitin transferase</fullName>
        <ecNumber evidence="2">2.3.2.26</ecNumber>
    </recommendedName>
</protein>
<dbReference type="InterPro" id="IPR000569">
    <property type="entry name" value="HECT_dom"/>
</dbReference>
<evidence type="ECO:0000256" key="2">
    <source>
        <dbReference type="ARBA" id="ARBA00012485"/>
    </source>
</evidence>
<dbReference type="CDD" id="cd00078">
    <property type="entry name" value="HECTc"/>
    <property type="match status" value="1"/>
</dbReference>
<reference evidence="7 8" key="1">
    <citation type="journal article" date="2011" name="Proc. Natl. Acad. Sci. U.S.A.">
        <title>Evolutionary erosion of yeast sex chromosomes by mating-type switching accidents.</title>
        <authorList>
            <person name="Gordon J.L."/>
            <person name="Armisen D."/>
            <person name="Proux-Wera E."/>
            <person name="Oheigeartaigh S.S."/>
            <person name="Byrne K.P."/>
            <person name="Wolfe K.H."/>
        </authorList>
    </citation>
    <scope>NUCLEOTIDE SEQUENCE [LARGE SCALE GENOMIC DNA]</scope>
    <source>
        <strain evidence="8">ATCC 22294 / BCRC 22015 / CBS 2517 / CECT 1963 / NBRC 1671 / NRRL Y-8276</strain>
    </source>
</reference>
<organism evidence="7 8">
    <name type="scientific">Kazachstania africana (strain ATCC 22294 / BCRC 22015 / CBS 2517 / CECT 1963 / NBRC 1671 / NRRL Y-8276)</name>
    <name type="common">Yeast</name>
    <name type="synonym">Kluyveromyces africanus</name>
    <dbReference type="NCBI Taxonomy" id="1071382"/>
    <lineage>
        <taxon>Eukaryota</taxon>
        <taxon>Fungi</taxon>
        <taxon>Dikarya</taxon>
        <taxon>Ascomycota</taxon>
        <taxon>Saccharomycotina</taxon>
        <taxon>Saccharomycetes</taxon>
        <taxon>Saccharomycetales</taxon>
        <taxon>Saccharomycetaceae</taxon>
        <taxon>Kazachstania</taxon>
    </lineage>
</organism>
<dbReference type="STRING" id="1071382.H2AWI0"/>
<dbReference type="GO" id="GO:0061630">
    <property type="term" value="F:ubiquitin protein ligase activity"/>
    <property type="evidence" value="ECO:0007669"/>
    <property type="project" value="UniProtKB-EC"/>
</dbReference>
<dbReference type="Gene3D" id="3.30.2410.10">
    <property type="entry name" value="Hect, E3 ligase catalytic domain"/>
    <property type="match status" value="1"/>
</dbReference>
<gene>
    <name evidence="7" type="primary">KAFR0F01340</name>
    <name evidence="7" type="ORF">KAFR_0F01340</name>
</gene>
<evidence type="ECO:0000256" key="3">
    <source>
        <dbReference type="ARBA" id="ARBA00022679"/>
    </source>
</evidence>
<dbReference type="EMBL" id="HE650826">
    <property type="protein sequence ID" value="CCF58730.1"/>
    <property type="molecule type" value="Genomic_DNA"/>
</dbReference>
<feature type="active site" description="Glycyl thioester intermediate" evidence="5">
    <location>
        <position position="810"/>
    </location>
</feature>
<dbReference type="InterPro" id="IPR044611">
    <property type="entry name" value="E3A/B/C-like"/>
</dbReference>
<dbReference type="GO" id="GO:0000209">
    <property type="term" value="P:protein polyubiquitination"/>
    <property type="evidence" value="ECO:0007669"/>
    <property type="project" value="InterPro"/>
</dbReference>
<dbReference type="PANTHER" id="PTHR45700">
    <property type="entry name" value="UBIQUITIN-PROTEIN LIGASE E3C"/>
    <property type="match status" value="1"/>
</dbReference>
<dbReference type="GeneID" id="13884198"/>
<dbReference type="GO" id="GO:0031499">
    <property type="term" value="C:TRAMP complex"/>
    <property type="evidence" value="ECO:0007669"/>
    <property type="project" value="EnsemblFungi"/>
</dbReference>
<dbReference type="KEGG" id="kaf:KAFR_0F01340"/>
<dbReference type="Pfam" id="PF00632">
    <property type="entry name" value="HECT"/>
    <property type="match status" value="1"/>
</dbReference>
<dbReference type="RefSeq" id="XP_003957865.1">
    <property type="nucleotide sequence ID" value="XM_003957816.1"/>
</dbReference>
<keyword evidence="8" id="KW-1185">Reference proteome</keyword>
<dbReference type="Proteomes" id="UP000005220">
    <property type="component" value="Chromosome 6"/>
</dbReference>
<dbReference type="Gene3D" id="3.30.2160.10">
    <property type="entry name" value="Hect, E3 ligase catalytic domain"/>
    <property type="match status" value="1"/>
</dbReference>
<evidence type="ECO:0000313" key="8">
    <source>
        <dbReference type="Proteomes" id="UP000005220"/>
    </source>
</evidence>
<dbReference type="InterPro" id="IPR035983">
    <property type="entry name" value="Hect_E3_ubiquitin_ligase"/>
</dbReference>
<feature type="domain" description="HECT" evidence="6">
    <location>
        <begin position="490"/>
        <end position="842"/>
    </location>
</feature>
<dbReference type="SUPFAM" id="SSF56204">
    <property type="entry name" value="Hect, E3 ligase catalytic domain"/>
    <property type="match status" value="1"/>
</dbReference>
<dbReference type="InParanoid" id="H2AWI0"/>
<keyword evidence="3" id="KW-0808">Transferase</keyword>
<keyword evidence="4 5" id="KW-0833">Ubl conjugation pathway</keyword>
<dbReference type="eggNOG" id="KOG0941">
    <property type="taxonomic scope" value="Eukaryota"/>
</dbReference>
<dbReference type="OrthoDB" id="8068875at2759"/>
<evidence type="ECO:0000256" key="5">
    <source>
        <dbReference type="PROSITE-ProRule" id="PRU00104"/>
    </source>
</evidence>
<dbReference type="FunCoup" id="H2AWI0">
    <property type="interactions" value="87"/>
</dbReference>
<dbReference type="Gene3D" id="3.90.1750.10">
    <property type="entry name" value="Hect, E3 ligase catalytic domains"/>
    <property type="match status" value="1"/>
</dbReference>
<sequence length="842" mass="97660">MVAIFRRGKRQDRDTNKVEIISKPSLSKKSEDPVFQARKTLDFEKKFKCLCCNRYLKVSEKLPKFKCGVCHSTLMTQNGESVLSNEKNFKSNGSLICSLSELRKIVNKCYSNLKNSPDTEKSSVFDPVSRYLAEIFHDAATLEESFKPKDNHTLLDYTEVSQFFNLLLSLPTRKPYYRMLCAANDLLKNPGIALIKFKWILILWEVPSIRECLISKPNYGFGSKEIRAVSYELIKRSIGYLANVAGSPNYRSYIYHLKGIPVEKFFNQVETINLYITYQMTKIIHREEKNNLQLSVGKDIYPNTYILEDEMWSSSIDLFKSNTGDKNTALKSSEFFFKPFQYESDWHIVSACKLMAIYYLVNNKREGSKHPSPHKSKLTSSMFYNTMLDFIDYKQDFFNWKAPEMSNQILQIINDQNTKKKFTFCAYPFLLSLGLKISVMQYNIKQIMEYNAEKAFLTSLDKKKAMDVYCRIKVRRSHIAQDSLRCIQSRQADLLKSLRVEFVNEEGIDAGGLKKEWFLLLTKTLFSPIHGLFQYISESRFCWFSIFPISEEPNGLLTNEKLYYLFGVVLGLAIFNGIILDLQFPSAFYKKICNEPLNFSDYYQIYPETAQNLKKMLDYQDDNFCEVFGLTFETTVESMASATQRNDSLSNPGFVTVSLSRNGSSKYVTQANKHNFVDLWVDYYMNKSIKKQFGQFMTGFKQVFASCSSIQLFNSEELERLLCGDKEQNKYDFTLLRSVTKYAGGFQDDSTVVIWFWEVIDQWTKVLQRKVLQFVTGSDRIPATGISALPFKITKCSSRQNEELPVAHTCFNEICLWDYCSKEVLERKLLLAINESQEFALR</sequence>
<dbReference type="FunFam" id="3.30.2410.10:FF:000003">
    <property type="entry name" value="probable E3 ubiquitin-protein ligase HERC4 isoform X1"/>
    <property type="match status" value="1"/>
</dbReference>
<proteinExistence type="predicted"/>
<evidence type="ECO:0000259" key="6">
    <source>
        <dbReference type="PROSITE" id="PS50237"/>
    </source>
</evidence>
<evidence type="ECO:0000313" key="7">
    <source>
        <dbReference type="EMBL" id="CCF58730.1"/>
    </source>
</evidence>
<dbReference type="PANTHER" id="PTHR45700:SF8">
    <property type="entry name" value="HECT-TYPE E3 UBIQUITIN TRANSFERASE"/>
    <property type="match status" value="1"/>
</dbReference>
<evidence type="ECO:0000256" key="1">
    <source>
        <dbReference type="ARBA" id="ARBA00000885"/>
    </source>
</evidence>
<dbReference type="PROSITE" id="PS50237">
    <property type="entry name" value="HECT"/>
    <property type="match status" value="1"/>
</dbReference>
<dbReference type="EC" id="2.3.2.26" evidence="2"/>
<name>H2AWI0_KAZAF</name>
<accession>H2AWI0</accession>
<dbReference type="SMART" id="SM00119">
    <property type="entry name" value="HECTc"/>
    <property type="match status" value="1"/>
</dbReference>
<comment type="catalytic activity">
    <reaction evidence="1">
        <text>S-ubiquitinyl-[E2 ubiquitin-conjugating enzyme]-L-cysteine + [acceptor protein]-L-lysine = [E2 ubiquitin-conjugating enzyme]-L-cysteine + N(6)-ubiquitinyl-[acceptor protein]-L-lysine.</text>
        <dbReference type="EC" id="2.3.2.26"/>
    </reaction>
</comment>
<evidence type="ECO:0000256" key="4">
    <source>
        <dbReference type="ARBA" id="ARBA00022786"/>
    </source>
</evidence>